<dbReference type="AlphaFoldDB" id="A0A380TIP7"/>
<organism evidence="1">
    <name type="scientific">metagenome</name>
    <dbReference type="NCBI Taxonomy" id="256318"/>
    <lineage>
        <taxon>unclassified sequences</taxon>
        <taxon>metagenomes</taxon>
    </lineage>
</organism>
<evidence type="ECO:0008006" key="2">
    <source>
        <dbReference type="Google" id="ProtNLM"/>
    </source>
</evidence>
<evidence type="ECO:0000313" key="1">
    <source>
        <dbReference type="EMBL" id="SUS08352.1"/>
    </source>
</evidence>
<protein>
    <recommendedName>
        <fullName evidence="2">C-type lysozyme inhibitor domain-containing protein</fullName>
    </recommendedName>
</protein>
<name>A0A380TIP7_9ZZZZ</name>
<proteinExistence type="predicted"/>
<dbReference type="PROSITE" id="PS51257">
    <property type="entry name" value="PROKAR_LIPOPROTEIN"/>
    <property type="match status" value="1"/>
</dbReference>
<reference evidence="1" key="1">
    <citation type="submission" date="2018-07" db="EMBL/GenBank/DDBJ databases">
        <authorList>
            <person name="Quirk P.G."/>
            <person name="Krulwich T.A."/>
        </authorList>
    </citation>
    <scope>NUCLEOTIDE SEQUENCE</scope>
</reference>
<sequence length="127" mass="13301">MQGNRGLTTLKRVFLSLAVGTLMAGCNGGGRGGTVSLPSGGFYGQSIYYRCEDGLSFRAVIDTAARHAVVELGEDRYTLKRAGASRAGEVYSDGTMRLTVAADGRAHLIVRPGTEMTACEPLIASGN</sequence>
<dbReference type="EMBL" id="UIDG01000601">
    <property type="protein sequence ID" value="SUS08352.1"/>
    <property type="molecule type" value="Genomic_DNA"/>
</dbReference>
<accession>A0A380TIP7</accession>
<gene>
    <name evidence="1" type="ORF">DF3PB_640007</name>
</gene>